<reference evidence="14" key="1">
    <citation type="submission" date="2022-06" db="EMBL/GenBank/DDBJ databases">
        <title>Genomic Encyclopedia of Archaeal and Bacterial Type Strains, Phase II (KMG-II): from individual species to whole genera.</title>
        <authorList>
            <person name="Goeker M."/>
        </authorList>
    </citation>
    <scope>NUCLEOTIDE SEQUENCE</scope>
    <source>
        <strain evidence="14">DSM 43935</strain>
    </source>
</reference>
<dbReference type="GO" id="GO:0042742">
    <property type="term" value="P:defense response to bacterium"/>
    <property type="evidence" value="ECO:0007669"/>
    <property type="project" value="UniProtKB-KW"/>
</dbReference>
<comment type="similarity">
    <text evidence="3 12">Belongs to the glycosyl hydrolase 25 family.</text>
</comment>
<dbReference type="PANTHER" id="PTHR34135">
    <property type="entry name" value="LYSOZYME"/>
    <property type="match status" value="1"/>
</dbReference>
<comment type="subcellular location">
    <subcellularLocation>
        <location evidence="2">Secreted</location>
    </subcellularLocation>
</comment>
<evidence type="ECO:0000256" key="1">
    <source>
        <dbReference type="ARBA" id="ARBA00000632"/>
    </source>
</evidence>
<dbReference type="EC" id="3.2.1.17" evidence="4 12"/>
<keyword evidence="6" id="KW-0929">Antimicrobial</keyword>
<evidence type="ECO:0000256" key="12">
    <source>
        <dbReference type="RuleBase" id="RU361176"/>
    </source>
</evidence>
<dbReference type="GO" id="GO:0016998">
    <property type="term" value="P:cell wall macromolecule catabolic process"/>
    <property type="evidence" value="ECO:0007669"/>
    <property type="project" value="InterPro"/>
</dbReference>
<accession>A0AAE3KF94</accession>
<dbReference type="PROSITE" id="PS51904">
    <property type="entry name" value="GLYCOSYL_HYDROL_F25_2"/>
    <property type="match status" value="1"/>
</dbReference>
<dbReference type="AlphaFoldDB" id="A0AAE3KF94"/>
<dbReference type="GO" id="GO:0031640">
    <property type="term" value="P:killing of cells of another organism"/>
    <property type="evidence" value="ECO:0007669"/>
    <property type="project" value="UniProtKB-KW"/>
</dbReference>
<evidence type="ECO:0000256" key="13">
    <source>
        <dbReference type="SAM" id="SignalP"/>
    </source>
</evidence>
<dbReference type="EMBL" id="JAMTCK010000006">
    <property type="protein sequence ID" value="MCP2166146.1"/>
    <property type="molecule type" value="Genomic_DNA"/>
</dbReference>
<sequence>MRPSIRVNLGRRFGALVGLCAAALVVGALPPASAAPTDTAASDIASTGTASTGTAATAEGQAGPLVIAEAENHSLGSQIRKHEAVTPNARPADVGTLATVPGMDVSSHQGNVNWAGAWNNGARFAYVKATEGTGYTNPYFAQQYNGSYNVGMIRGAYHFALPGNSSGAAQANYFLANGGRWSKDGKTLPGALDMEYNPYGATCYGLSKAAMVSWIKAFSDTYRAATGVYPVIYTSTSWWTTCVGTSGDFSSTNPLWVARYASSVGTLPYNWGYHTIWQYADSGTFPGDQNSFNGAYDRLQALANG</sequence>
<dbReference type="Pfam" id="PF01183">
    <property type="entry name" value="Glyco_hydro_25"/>
    <property type="match status" value="1"/>
</dbReference>
<keyword evidence="8 12" id="KW-0378">Hydrolase</keyword>
<gene>
    <name evidence="14" type="ORF">LX83_003005</name>
</gene>
<dbReference type="InterPro" id="IPR018077">
    <property type="entry name" value="Glyco_hydro_fam25_subgr"/>
</dbReference>
<dbReference type="PROSITE" id="PS00953">
    <property type="entry name" value="GLYCOSYL_HYDROL_F25_1"/>
    <property type="match status" value="1"/>
</dbReference>
<evidence type="ECO:0000313" key="15">
    <source>
        <dbReference type="Proteomes" id="UP001206128"/>
    </source>
</evidence>
<dbReference type="CDD" id="cd06412">
    <property type="entry name" value="GH25_CH-type"/>
    <property type="match status" value="1"/>
</dbReference>
<evidence type="ECO:0000256" key="6">
    <source>
        <dbReference type="ARBA" id="ARBA00022529"/>
    </source>
</evidence>
<keyword evidence="9" id="KW-1015">Disulfide bond</keyword>
<dbReference type="PANTHER" id="PTHR34135:SF2">
    <property type="entry name" value="LYSOZYME"/>
    <property type="match status" value="1"/>
</dbReference>
<feature type="chain" id="PRO_5042254006" description="Lysozyme" evidence="13">
    <location>
        <begin position="35"/>
        <end position="305"/>
    </location>
</feature>
<feature type="signal peptide" evidence="13">
    <location>
        <begin position="1"/>
        <end position="34"/>
    </location>
</feature>
<dbReference type="SMART" id="SM00641">
    <property type="entry name" value="Glyco_25"/>
    <property type="match status" value="1"/>
</dbReference>
<evidence type="ECO:0000256" key="4">
    <source>
        <dbReference type="ARBA" id="ARBA00012732"/>
    </source>
</evidence>
<evidence type="ECO:0000256" key="3">
    <source>
        <dbReference type="ARBA" id="ARBA00010646"/>
    </source>
</evidence>
<protein>
    <recommendedName>
        <fullName evidence="4 12">Lysozyme</fullName>
        <ecNumber evidence="4 12">3.2.1.17</ecNumber>
    </recommendedName>
</protein>
<dbReference type="GO" id="GO:0016052">
    <property type="term" value="P:carbohydrate catabolic process"/>
    <property type="evidence" value="ECO:0007669"/>
    <property type="project" value="TreeGrafter"/>
</dbReference>
<evidence type="ECO:0000256" key="10">
    <source>
        <dbReference type="ARBA" id="ARBA00023295"/>
    </source>
</evidence>
<dbReference type="GO" id="GO:0009253">
    <property type="term" value="P:peptidoglycan catabolic process"/>
    <property type="evidence" value="ECO:0007669"/>
    <property type="project" value="InterPro"/>
</dbReference>
<dbReference type="GO" id="GO:0003796">
    <property type="term" value="F:lysozyme activity"/>
    <property type="evidence" value="ECO:0007669"/>
    <property type="project" value="UniProtKB-EC"/>
</dbReference>
<keyword evidence="5" id="KW-0964">Secreted</keyword>
<dbReference type="GO" id="GO:0005576">
    <property type="term" value="C:extracellular region"/>
    <property type="evidence" value="ECO:0007669"/>
    <property type="project" value="UniProtKB-SubCell"/>
</dbReference>
<dbReference type="InterPro" id="IPR008270">
    <property type="entry name" value="Glyco_hydro_25_AS"/>
</dbReference>
<dbReference type="Proteomes" id="UP001206128">
    <property type="component" value="Unassembled WGS sequence"/>
</dbReference>
<dbReference type="InterPro" id="IPR017853">
    <property type="entry name" value="GH"/>
</dbReference>
<dbReference type="Gene3D" id="3.20.20.80">
    <property type="entry name" value="Glycosidases"/>
    <property type="match status" value="1"/>
</dbReference>
<evidence type="ECO:0000256" key="8">
    <source>
        <dbReference type="ARBA" id="ARBA00022801"/>
    </source>
</evidence>
<comment type="function">
    <text evidence="11">This enzyme has both lysozyme (acetylmuramidase) and diacetylmuramidase activities.</text>
</comment>
<keyword evidence="10 12" id="KW-0326">Glycosidase</keyword>
<evidence type="ECO:0000256" key="5">
    <source>
        <dbReference type="ARBA" id="ARBA00022525"/>
    </source>
</evidence>
<dbReference type="InterPro" id="IPR002053">
    <property type="entry name" value="Glyco_hydro_25"/>
</dbReference>
<dbReference type="FunFam" id="3.20.20.80:FF:000060">
    <property type="entry name" value="Lysozyme M1"/>
    <property type="match status" value="1"/>
</dbReference>
<proteinExistence type="inferred from homology"/>
<name>A0AAE3KF94_9PSEU</name>
<comment type="catalytic activity">
    <reaction evidence="1 12">
        <text>Hydrolysis of (1-&gt;4)-beta-linkages between N-acetylmuramic acid and N-acetyl-D-glucosamine residues in a peptidoglycan and between N-acetyl-D-glucosamine residues in chitodextrins.</text>
        <dbReference type="EC" id="3.2.1.17"/>
    </reaction>
</comment>
<keyword evidence="13" id="KW-0732">Signal</keyword>
<evidence type="ECO:0000256" key="7">
    <source>
        <dbReference type="ARBA" id="ARBA00022638"/>
    </source>
</evidence>
<organism evidence="14 15">
    <name type="scientific">Goodfellowiella coeruleoviolacea</name>
    <dbReference type="NCBI Taxonomy" id="334858"/>
    <lineage>
        <taxon>Bacteria</taxon>
        <taxon>Bacillati</taxon>
        <taxon>Actinomycetota</taxon>
        <taxon>Actinomycetes</taxon>
        <taxon>Pseudonocardiales</taxon>
        <taxon>Pseudonocardiaceae</taxon>
        <taxon>Goodfellowiella</taxon>
    </lineage>
</organism>
<evidence type="ECO:0000313" key="14">
    <source>
        <dbReference type="EMBL" id="MCP2166146.1"/>
    </source>
</evidence>
<dbReference type="SUPFAM" id="SSF51445">
    <property type="entry name" value="(Trans)glycosidases"/>
    <property type="match status" value="1"/>
</dbReference>
<comment type="caution">
    <text evidence="14">The sequence shown here is derived from an EMBL/GenBank/DDBJ whole genome shotgun (WGS) entry which is preliminary data.</text>
</comment>
<evidence type="ECO:0000256" key="2">
    <source>
        <dbReference type="ARBA" id="ARBA00004613"/>
    </source>
</evidence>
<keyword evidence="7" id="KW-0081">Bacteriolytic enzyme</keyword>
<keyword evidence="15" id="KW-1185">Reference proteome</keyword>
<evidence type="ECO:0000256" key="11">
    <source>
        <dbReference type="ARBA" id="ARBA00055588"/>
    </source>
</evidence>
<evidence type="ECO:0000256" key="9">
    <source>
        <dbReference type="ARBA" id="ARBA00023157"/>
    </source>
</evidence>